<dbReference type="KEGG" id="msm:MSMEG_2977"/>
<evidence type="ECO:0000313" key="1">
    <source>
        <dbReference type="EMBL" id="ABK70409.1"/>
    </source>
</evidence>
<dbReference type="Proteomes" id="UP000000757">
    <property type="component" value="Chromosome"/>
</dbReference>
<protein>
    <submittedName>
        <fullName evidence="1">Uncharacterized protein</fullName>
    </submittedName>
</protein>
<accession>A0QWK8</accession>
<evidence type="ECO:0000313" key="2">
    <source>
        <dbReference type="Proteomes" id="UP000000757"/>
    </source>
</evidence>
<dbReference type="PATRIC" id="fig|246196.57.peg.2978"/>
<sequence length="69" mass="7360">MHRERACLLPATPQISSSSRTLVRGERALLAGDPSGAAVCSPFVTPRRWIALGAATVLRAAKLMHAHAR</sequence>
<gene>
    <name evidence="1" type="ordered locus">MSMEG_2977</name>
</gene>
<dbReference type="KEGG" id="msb:LJ00_14815"/>
<organism evidence="1 2">
    <name type="scientific">Mycolicibacterium smegmatis (strain ATCC 700084 / mc(2)155)</name>
    <name type="common">Mycobacterium smegmatis</name>
    <dbReference type="NCBI Taxonomy" id="246196"/>
    <lineage>
        <taxon>Bacteria</taxon>
        <taxon>Bacillati</taxon>
        <taxon>Actinomycetota</taxon>
        <taxon>Actinomycetes</taxon>
        <taxon>Mycobacteriales</taxon>
        <taxon>Mycobacteriaceae</taxon>
        <taxon>Mycolicibacterium</taxon>
    </lineage>
</organism>
<keyword evidence="2" id="KW-1185">Reference proteome</keyword>
<proteinExistence type="predicted"/>
<dbReference type="STRING" id="246196.MSMEG_2977"/>
<name>A0QWK8_MYCS2</name>
<dbReference type="AlphaFoldDB" id="A0QWK8"/>
<dbReference type="EMBL" id="CP000480">
    <property type="protein sequence ID" value="ABK70409.1"/>
    <property type="molecule type" value="Genomic_DNA"/>
</dbReference>
<reference evidence="1 2" key="1">
    <citation type="submission" date="2006-10" db="EMBL/GenBank/DDBJ databases">
        <authorList>
            <person name="Fleischmann R.D."/>
            <person name="Dodson R.J."/>
            <person name="Haft D.H."/>
            <person name="Merkel J.S."/>
            <person name="Nelson W.C."/>
            <person name="Fraser C.M."/>
        </authorList>
    </citation>
    <scope>NUCLEOTIDE SEQUENCE [LARGE SCALE GENOMIC DNA]</scope>
    <source>
        <strain evidence="2">ATCC 700084 / mc(2)155</strain>
    </source>
</reference>